<comment type="subcellular location">
    <subcellularLocation>
        <location evidence="1">Membrane</location>
    </subcellularLocation>
</comment>
<keyword evidence="4 5" id="KW-0472">Membrane</keyword>
<evidence type="ECO:0000256" key="1">
    <source>
        <dbReference type="ARBA" id="ARBA00004370"/>
    </source>
</evidence>
<dbReference type="GO" id="GO:0016020">
    <property type="term" value="C:membrane"/>
    <property type="evidence" value="ECO:0007669"/>
    <property type="project" value="UniProtKB-SubCell"/>
</dbReference>
<dbReference type="EMBL" id="JAPZBQ010000003">
    <property type="protein sequence ID" value="KAJ5338484.1"/>
    <property type="molecule type" value="Genomic_DNA"/>
</dbReference>
<evidence type="ECO:0000313" key="8">
    <source>
        <dbReference type="Proteomes" id="UP001147695"/>
    </source>
</evidence>
<protein>
    <recommendedName>
        <fullName evidence="6">Fatty acid hydroxylase domain-containing protein</fullName>
    </recommendedName>
</protein>
<dbReference type="PANTHER" id="PTHR11863">
    <property type="entry name" value="STEROL DESATURASE"/>
    <property type="match status" value="1"/>
</dbReference>
<dbReference type="Pfam" id="PF04116">
    <property type="entry name" value="FA_hydroxylase"/>
    <property type="match status" value="1"/>
</dbReference>
<dbReference type="Proteomes" id="UP001147695">
    <property type="component" value="Unassembled WGS sequence"/>
</dbReference>
<dbReference type="GO" id="GO:0016491">
    <property type="term" value="F:oxidoreductase activity"/>
    <property type="evidence" value="ECO:0007669"/>
    <property type="project" value="InterPro"/>
</dbReference>
<evidence type="ECO:0000256" key="2">
    <source>
        <dbReference type="ARBA" id="ARBA00022692"/>
    </source>
</evidence>
<dbReference type="GO" id="GO:0005506">
    <property type="term" value="F:iron ion binding"/>
    <property type="evidence" value="ECO:0007669"/>
    <property type="project" value="InterPro"/>
</dbReference>
<dbReference type="AlphaFoldDB" id="A0A9W9QKL5"/>
<reference evidence="7" key="2">
    <citation type="journal article" date="2023" name="IMA Fungus">
        <title>Comparative genomic study of the Penicillium genus elucidates a diverse pangenome and 15 lateral gene transfer events.</title>
        <authorList>
            <person name="Petersen C."/>
            <person name="Sorensen T."/>
            <person name="Nielsen M.R."/>
            <person name="Sondergaard T.E."/>
            <person name="Sorensen J.L."/>
            <person name="Fitzpatrick D.A."/>
            <person name="Frisvad J.C."/>
            <person name="Nielsen K.L."/>
        </authorList>
    </citation>
    <scope>NUCLEOTIDE SEQUENCE</scope>
    <source>
        <strain evidence="7">IBT 35673</strain>
    </source>
</reference>
<dbReference type="InterPro" id="IPR050307">
    <property type="entry name" value="Sterol_Desaturase_Related"/>
</dbReference>
<evidence type="ECO:0000313" key="7">
    <source>
        <dbReference type="EMBL" id="KAJ5338484.1"/>
    </source>
</evidence>
<feature type="domain" description="Fatty acid hydroxylase" evidence="6">
    <location>
        <begin position="121"/>
        <end position="244"/>
    </location>
</feature>
<comment type="caution">
    <text evidence="7">The sequence shown here is derived from an EMBL/GenBank/DDBJ whole genome shotgun (WGS) entry which is preliminary data.</text>
</comment>
<dbReference type="InterPro" id="IPR006694">
    <property type="entry name" value="Fatty_acid_hydroxylase"/>
</dbReference>
<feature type="transmembrane region" description="Helical" evidence="5">
    <location>
        <begin position="29"/>
        <end position="50"/>
    </location>
</feature>
<dbReference type="GO" id="GO:0008610">
    <property type="term" value="P:lipid biosynthetic process"/>
    <property type="evidence" value="ECO:0007669"/>
    <property type="project" value="InterPro"/>
</dbReference>
<evidence type="ECO:0000256" key="3">
    <source>
        <dbReference type="ARBA" id="ARBA00022989"/>
    </source>
</evidence>
<feature type="transmembrane region" description="Helical" evidence="5">
    <location>
        <begin position="71"/>
        <end position="96"/>
    </location>
</feature>
<feature type="transmembrane region" description="Helical" evidence="5">
    <location>
        <begin position="116"/>
        <end position="134"/>
    </location>
</feature>
<keyword evidence="3 5" id="KW-1133">Transmembrane helix</keyword>
<reference evidence="7" key="1">
    <citation type="submission" date="2022-12" db="EMBL/GenBank/DDBJ databases">
        <authorList>
            <person name="Petersen C."/>
        </authorList>
    </citation>
    <scope>NUCLEOTIDE SEQUENCE</scope>
    <source>
        <strain evidence="7">IBT 35673</strain>
    </source>
</reference>
<evidence type="ECO:0000256" key="5">
    <source>
        <dbReference type="SAM" id="Phobius"/>
    </source>
</evidence>
<evidence type="ECO:0000256" key="4">
    <source>
        <dbReference type="ARBA" id="ARBA00023136"/>
    </source>
</evidence>
<accession>A0A9W9QKL5</accession>
<name>A0A9W9QKL5_PENBR</name>
<evidence type="ECO:0000259" key="6">
    <source>
        <dbReference type="Pfam" id="PF04116"/>
    </source>
</evidence>
<gene>
    <name evidence="7" type="ORF">N7452_005212</name>
</gene>
<sequence length="260" mass="29842">MDLHSQLQTIWTSIITTYRPGVIEIVADILIQLVGFIIPAAIYMLIDVVFPKFSQHHKIQDPRRQPTRQQILHCIKISLFNHTISMAMHGAMLYIAGGFDHSLMNFGPDIPSLTTFIGDFFFALLAREISFYYVHRALHHPRIYAYIHKMHHKYTTPVAFAAEYAHPIEHILANVLPITLPLYLKGAHGLSIMAFVTFELWEAAADHSGYDFLKLPPAELHDLHHEKFRVNYGTIGLMDWIHGTDTYGWDRKEGKVDKAN</sequence>
<proteinExistence type="predicted"/>
<organism evidence="7 8">
    <name type="scientific">Penicillium brevicompactum</name>
    <dbReference type="NCBI Taxonomy" id="5074"/>
    <lineage>
        <taxon>Eukaryota</taxon>
        <taxon>Fungi</taxon>
        <taxon>Dikarya</taxon>
        <taxon>Ascomycota</taxon>
        <taxon>Pezizomycotina</taxon>
        <taxon>Eurotiomycetes</taxon>
        <taxon>Eurotiomycetidae</taxon>
        <taxon>Eurotiales</taxon>
        <taxon>Aspergillaceae</taxon>
        <taxon>Penicillium</taxon>
    </lineage>
</organism>
<keyword evidence="2 5" id="KW-0812">Transmembrane</keyword>